<sequence>MEQDIQQILSILEESDSDDFFSDNDHADEEDHVSVCSQASDTNVPLSEVRMELQSSASSLQQVPETSLQREVRLQYLGKDGTVWFKTPSRRNVRTTAENIITQLPGVTREAKFATSELECWGLFFSDCILQKIMTYTNTRIRRKMASCKDLSKHAYMKECSMTELKAFTGLLYIAGLLRSGRQNLTDL</sequence>
<dbReference type="Proteomes" id="UP000691718">
    <property type="component" value="Unassembled WGS sequence"/>
</dbReference>
<dbReference type="AlphaFoldDB" id="A0A8S3W4I0"/>
<feature type="domain" description="PiggyBac transposable element-derived protein" evidence="1">
    <location>
        <begin position="119"/>
        <end position="181"/>
    </location>
</feature>
<name>A0A8S3W4I0_PARAO</name>
<accession>A0A8S3W4I0</accession>
<gene>
    <name evidence="2" type="ORF">PAPOLLO_LOCUS1959</name>
</gene>
<dbReference type="EMBL" id="CAJQZP010000141">
    <property type="protein sequence ID" value="CAG4940210.1"/>
    <property type="molecule type" value="Genomic_DNA"/>
</dbReference>
<evidence type="ECO:0000259" key="1">
    <source>
        <dbReference type="Pfam" id="PF13843"/>
    </source>
</evidence>
<organism evidence="2 3">
    <name type="scientific">Parnassius apollo</name>
    <name type="common">Apollo butterfly</name>
    <name type="synonym">Papilio apollo</name>
    <dbReference type="NCBI Taxonomy" id="110799"/>
    <lineage>
        <taxon>Eukaryota</taxon>
        <taxon>Metazoa</taxon>
        <taxon>Ecdysozoa</taxon>
        <taxon>Arthropoda</taxon>
        <taxon>Hexapoda</taxon>
        <taxon>Insecta</taxon>
        <taxon>Pterygota</taxon>
        <taxon>Neoptera</taxon>
        <taxon>Endopterygota</taxon>
        <taxon>Lepidoptera</taxon>
        <taxon>Glossata</taxon>
        <taxon>Ditrysia</taxon>
        <taxon>Papilionoidea</taxon>
        <taxon>Papilionidae</taxon>
        <taxon>Parnassiinae</taxon>
        <taxon>Parnassini</taxon>
        <taxon>Parnassius</taxon>
        <taxon>Parnassius</taxon>
    </lineage>
</organism>
<evidence type="ECO:0000313" key="3">
    <source>
        <dbReference type="Proteomes" id="UP000691718"/>
    </source>
</evidence>
<proteinExistence type="predicted"/>
<dbReference type="Pfam" id="PF13843">
    <property type="entry name" value="DDE_Tnp_1_7"/>
    <property type="match status" value="1"/>
</dbReference>
<reference evidence="2" key="1">
    <citation type="submission" date="2021-04" db="EMBL/GenBank/DDBJ databases">
        <authorList>
            <person name="Tunstrom K."/>
        </authorList>
    </citation>
    <scope>NUCLEOTIDE SEQUENCE</scope>
</reference>
<keyword evidence="3" id="KW-1185">Reference proteome</keyword>
<evidence type="ECO:0000313" key="2">
    <source>
        <dbReference type="EMBL" id="CAG4940210.1"/>
    </source>
</evidence>
<dbReference type="InterPro" id="IPR029526">
    <property type="entry name" value="PGBD"/>
</dbReference>
<comment type="caution">
    <text evidence="2">The sequence shown here is derived from an EMBL/GenBank/DDBJ whole genome shotgun (WGS) entry which is preliminary data.</text>
</comment>
<protein>
    <submittedName>
        <fullName evidence="2">(apollo) hypothetical protein</fullName>
    </submittedName>
</protein>
<dbReference type="OrthoDB" id="10057959at2759"/>